<dbReference type="InterPro" id="IPR036291">
    <property type="entry name" value="NAD(P)-bd_dom_sf"/>
</dbReference>
<dbReference type="PANTHER" id="PTHR42879:SF2">
    <property type="entry name" value="3-OXOACYL-[ACYL-CARRIER-PROTEIN] REDUCTASE FABG"/>
    <property type="match status" value="1"/>
</dbReference>
<reference evidence="3 4" key="1">
    <citation type="journal article" date="2017" name="Water Res.">
        <title>Comammox in drinking water systems.</title>
        <authorList>
            <person name="Wang Y."/>
            <person name="Ma L."/>
            <person name="Mao Y."/>
            <person name="Jiang X."/>
            <person name="Xia Y."/>
            <person name="Yu K."/>
            <person name="Li B."/>
            <person name="Zhang T."/>
        </authorList>
    </citation>
    <scope>NUCLEOTIDE SEQUENCE [LARGE SCALE GENOMIC DNA]</scope>
    <source>
        <strain evidence="3">SG_bin8</strain>
    </source>
</reference>
<dbReference type="PROSITE" id="PS00061">
    <property type="entry name" value="ADH_SHORT"/>
    <property type="match status" value="1"/>
</dbReference>
<dbReference type="FunFam" id="3.40.50.720:FF:000084">
    <property type="entry name" value="Short-chain dehydrogenase reductase"/>
    <property type="match status" value="1"/>
</dbReference>
<dbReference type="NCBIfam" id="NF005559">
    <property type="entry name" value="PRK07231.1"/>
    <property type="match status" value="1"/>
</dbReference>
<protein>
    <submittedName>
        <fullName evidence="3">3-oxoacyl-ACP reductase</fullName>
    </submittedName>
</protein>
<dbReference type="InterPro" id="IPR002347">
    <property type="entry name" value="SDR_fam"/>
</dbReference>
<sequence length="251" mass="26232">MANQYDLNGKVALVTGGAQGIGRAIAERFVASGARVAVLDRDLKLASALAETLGGKSHTAAFVCDVVDEASVMAARDHVLETFGTIDILVANAGITGPNVKLWDYPLSAWEEVFAVNTRGVMLANKAVVPTMIARNYGRIVNIASVAGKEGNPNASAYSASKAAVIALTKSLGKELAGQNIAVNCVTPAAAKTAIFDQMTQEHIDYMLAKIPRARFVEVAEIASLVAFMCSAECSFTTGGVFDISGGRATY</sequence>
<dbReference type="InterPro" id="IPR050259">
    <property type="entry name" value="SDR"/>
</dbReference>
<proteinExistence type="inferred from homology"/>
<dbReference type="Gene3D" id="3.40.50.720">
    <property type="entry name" value="NAD(P)-binding Rossmann-like Domain"/>
    <property type="match status" value="1"/>
</dbReference>
<comment type="caution">
    <text evidence="3">The sequence shown here is derived from an EMBL/GenBank/DDBJ whole genome shotgun (WGS) entry which is preliminary data.</text>
</comment>
<dbReference type="GO" id="GO:0032787">
    <property type="term" value="P:monocarboxylic acid metabolic process"/>
    <property type="evidence" value="ECO:0007669"/>
    <property type="project" value="UniProtKB-ARBA"/>
</dbReference>
<dbReference type="AlphaFoldDB" id="A0A1W9HRY6"/>
<dbReference type="Proteomes" id="UP000192872">
    <property type="component" value="Unassembled WGS sequence"/>
</dbReference>
<evidence type="ECO:0000313" key="4">
    <source>
        <dbReference type="Proteomes" id="UP000192872"/>
    </source>
</evidence>
<accession>A0A1W9HRY6</accession>
<dbReference type="RefSeq" id="WP_376800165.1">
    <property type="nucleotide sequence ID" value="NZ_DBNB01000028.1"/>
</dbReference>
<comment type="similarity">
    <text evidence="1 2">Belongs to the short-chain dehydrogenases/reductases (SDR) family.</text>
</comment>
<evidence type="ECO:0000256" key="1">
    <source>
        <dbReference type="ARBA" id="ARBA00006484"/>
    </source>
</evidence>
<dbReference type="PRINTS" id="PR00080">
    <property type="entry name" value="SDRFAMILY"/>
</dbReference>
<evidence type="ECO:0000256" key="2">
    <source>
        <dbReference type="RuleBase" id="RU000363"/>
    </source>
</evidence>
<dbReference type="EMBL" id="LWDL01000026">
    <property type="protein sequence ID" value="OQW50166.1"/>
    <property type="molecule type" value="Genomic_DNA"/>
</dbReference>
<gene>
    <name evidence="3" type="ORF">A4S15_00755</name>
</gene>
<dbReference type="PRINTS" id="PR00081">
    <property type="entry name" value="GDHRDH"/>
</dbReference>
<evidence type="ECO:0000313" key="3">
    <source>
        <dbReference type="EMBL" id="OQW50166.1"/>
    </source>
</evidence>
<dbReference type="SUPFAM" id="SSF51735">
    <property type="entry name" value="NAD(P)-binding Rossmann-fold domains"/>
    <property type="match status" value="1"/>
</dbReference>
<name>A0A1W9HRY6_9HYPH</name>
<organism evidence="3 4">
    <name type="scientific">Candidatus Raskinella chloraquaticus</name>
    <dbReference type="NCBI Taxonomy" id="1951219"/>
    <lineage>
        <taxon>Bacteria</taxon>
        <taxon>Pseudomonadati</taxon>
        <taxon>Pseudomonadota</taxon>
        <taxon>Alphaproteobacteria</taxon>
        <taxon>Hyphomicrobiales</taxon>
        <taxon>Phreatobacteraceae</taxon>
        <taxon>Candidatus Raskinella</taxon>
    </lineage>
</organism>
<dbReference type="Pfam" id="PF00106">
    <property type="entry name" value="adh_short"/>
    <property type="match status" value="1"/>
</dbReference>
<dbReference type="STRING" id="1827387.A4S15_00755"/>
<dbReference type="InterPro" id="IPR020904">
    <property type="entry name" value="Sc_DH/Rdtase_CS"/>
</dbReference>
<dbReference type="PANTHER" id="PTHR42879">
    <property type="entry name" value="3-OXOACYL-(ACYL-CARRIER-PROTEIN) REDUCTASE"/>
    <property type="match status" value="1"/>
</dbReference>